<dbReference type="EMBL" id="FRBI01000010">
    <property type="protein sequence ID" value="SHM32728.1"/>
    <property type="molecule type" value="Genomic_DNA"/>
</dbReference>
<reference evidence="2 3" key="1">
    <citation type="submission" date="2016-11" db="EMBL/GenBank/DDBJ databases">
        <authorList>
            <person name="Jaros S."/>
            <person name="Januszkiewicz K."/>
            <person name="Wedrychowicz H."/>
        </authorList>
    </citation>
    <scope>NUCLEOTIDE SEQUENCE [LARGE SCALE GENOMIC DNA]</scope>
    <source>
        <strain evidence="2 3">CGMCC 4.2025</strain>
    </source>
</reference>
<dbReference type="CDD" id="cd00093">
    <property type="entry name" value="HTH_XRE"/>
    <property type="match status" value="1"/>
</dbReference>
<sequence length="279" mass="31068">MNGNGDDGPSARATFRNELLRQREHNGWTLAELSERTRYDGSYLQRLEKGGRLGSVDAARVLDRTYGTGELLHSLWRLAKREAGASRFEGFSEVEAEATGIHEFSVSTVPGLLQTPGYAEALLRMEGPVSEEVLAQQVQARIARQDRLTGSKALQYRGLLDESAIRRPVADRQVWADQLERLVQAAHEPNISLQIVPFGIGPHPLVMSSVQLLWLPSGRTVAYIEGSWSGQLVQEIEDVERLRLAYDLLRDSALSTAKSLALLRTMLEDHTSCRTPHQT</sequence>
<dbReference type="PROSITE" id="PS50943">
    <property type="entry name" value="HTH_CROC1"/>
    <property type="match status" value="1"/>
</dbReference>
<accession>A0A1M7HWC8</accession>
<dbReference type="RefSeq" id="WP_073499164.1">
    <property type="nucleotide sequence ID" value="NZ_FRBI01000010.1"/>
</dbReference>
<dbReference type="InterPro" id="IPR043917">
    <property type="entry name" value="DUF5753"/>
</dbReference>
<keyword evidence="3" id="KW-1185">Reference proteome</keyword>
<name>A0A1M7HWC8_9ACTN</name>
<dbReference type="Gene3D" id="1.10.260.40">
    <property type="entry name" value="lambda repressor-like DNA-binding domains"/>
    <property type="match status" value="1"/>
</dbReference>
<dbReference type="AlphaFoldDB" id="A0A1M7HWC8"/>
<dbReference type="SMART" id="SM00530">
    <property type="entry name" value="HTH_XRE"/>
    <property type="match status" value="1"/>
</dbReference>
<protein>
    <submittedName>
        <fullName evidence="2">Helix-turn-helix domain-containing protein</fullName>
    </submittedName>
</protein>
<dbReference type="Pfam" id="PF13560">
    <property type="entry name" value="HTH_31"/>
    <property type="match status" value="1"/>
</dbReference>
<dbReference type="SUPFAM" id="SSF47413">
    <property type="entry name" value="lambda repressor-like DNA-binding domains"/>
    <property type="match status" value="1"/>
</dbReference>
<dbReference type="OrthoDB" id="4273809at2"/>
<dbReference type="Proteomes" id="UP000184111">
    <property type="component" value="Unassembled WGS sequence"/>
</dbReference>
<dbReference type="InterPro" id="IPR010982">
    <property type="entry name" value="Lambda_DNA-bd_dom_sf"/>
</dbReference>
<evidence type="ECO:0000313" key="2">
    <source>
        <dbReference type="EMBL" id="SHM32728.1"/>
    </source>
</evidence>
<dbReference type="Pfam" id="PF19054">
    <property type="entry name" value="DUF5753"/>
    <property type="match status" value="1"/>
</dbReference>
<evidence type="ECO:0000313" key="3">
    <source>
        <dbReference type="Proteomes" id="UP000184111"/>
    </source>
</evidence>
<organism evidence="2 3">
    <name type="scientific">Actinacidiphila paucisporea</name>
    <dbReference type="NCBI Taxonomy" id="310782"/>
    <lineage>
        <taxon>Bacteria</taxon>
        <taxon>Bacillati</taxon>
        <taxon>Actinomycetota</taxon>
        <taxon>Actinomycetes</taxon>
        <taxon>Kitasatosporales</taxon>
        <taxon>Streptomycetaceae</taxon>
        <taxon>Actinacidiphila</taxon>
    </lineage>
</organism>
<evidence type="ECO:0000259" key="1">
    <source>
        <dbReference type="PROSITE" id="PS50943"/>
    </source>
</evidence>
<dbReference type="GO" id="GO:0003677">
    <property type="term" value="F:DNA binding"/>
    <property type="evidence" value="ECO:0007669"/>
    <property type="project" value="InterPro"/>
</dbReference>
<dbReference type="STRING" id="310782.SAMN05216499_11066"/>
<feature type="domain" description="HTH cro/C1-type" evidence="1">
    <location>
        <begin position="19"/>
        <end position="71"/>
    </location>
</feature>
<gene>
    <name evidence="2" type="ORF">SAMN05216499_11066</name>
</gene>
<dbReference type="InterPro" id="IPR001387">
    <property type="entry name" value="Cro/C1-type_HTH"/>
</dbReference>
<proteinExistence type="predicted"/>